<evidence type="ECO:0000313" key="15">
    <source>
        <dbReference type="EMBL" id="KAJ3481079.1"/>
    </source>
</evidence>
<organism evidence="15 16">
    <name type="scientific">Meripilus lineatus</name>
    <dbReference type="NCBI Taxonomy" id="2056292"/>
    <lineage>
        <taxon>Eukaryota</taxon>
        <taxon>Fungi</taxon>
        <taxon>Dikarya</taxon>
        <taxon>Basidiomycota</taxon>
        <taxon>Agaricomycotina</taxon>
        <taxon>Agaricomycetes</taxon>
        <taxon>Polyporales</taxon>
        <taxon>Meripilaceae</taxon>
        <taxon>Meripilus</taxon>
    </lineage>
</organism>
<dbReference type="InterPro" id="IPR036396">
    <property type="entry name" value="Cyt_P450_sf"/>
</dbReference>
<dbReference type="Proteomes" id="UP001212997">
    <property type="component" value="Unassembled WGS sequence"/>
</dbReference>
<evidence type="ECO:0000256" key="3">
    <source>
        <dbReference type="ARBA" id="ARBA00005179"/>
    </source>
</evidence>
<evidence type="ECO:0000256" key="10">
    <source>
        <dbReference type="ARBA" id="ARBA00023004"/>
    </source>
</evidence>
<dbReference type="PRINTS" id="PR00385">
    <property type="entry name" value="P450"/>
</dbReference>
<dbReference type="AlphaFoldDB" id="A0AAD5YBL3"/>
<keyword evidence="5 13" id="KW-0349">Heme</keyword>
<evidence type="ECO:0000256" key="7">
    <source>
        <dbReference type="ARBA" id="ARBA00022723"/>
    </source>
</evidence>
<accession>A0AAD5YBL3</accession>
<evidence type="ECO:0000256" key="6">
    <source>
        <dbReference type="ARBA" id="ARBA00022692"/>
    </source>
</evidence>
<evidence type="ECO:0008006" key="17">
    <source>
        <dbReference type="Google" id="ProtNLM"/>
    </source>
</evidence>
<dbReference type="Gene3D" id="1.10.630.10">
    <property type="entry name" value="Cytochrome P450"/>
    <property type="match status" value="1"/>
</dbReference>
<keyword evidence="9" id="KW-0560">Oxidoreductase</keyword>
<dbReference type="PANTHER" id="PTHR46300">
    <property type="entry name" value="P450, PUTATIVE (EUROFUNG)-RELATED-RELATED"/>
    <property type="match status" value="1"/>
</dbReference>
<evidence type="ECO:0000256" key="2">
    <source>
        <dbReference type="ARBA" id="ARBA00004370"/>
    </source>
</evidence>
<evidence type="ECO:0000313" key="16">
    <source>
        <dbReference type="Proteomes" id="UP001212997"/>
    </source>
</evidence>
<dbReference type="InterPro" id="IPR050364">
    <property type="entry name" value="Cytochrome_P450_fung"/>
</dbReference>
<comment type="caution">
    <text evidence="15">The sequence shown here is derived from an EMBL/GenBank/DDBJ whole genome shotgun (WGS) entry which is preliminary data.</text>
</comment>
<keyword evidence="16" id="KW-1185">Reference proteome</keyword>
<keyword evidence="7 13" id="KW-0479">Metal-binding</keyword>
<feature type="transmembrane region" description="Helical" evidence="14">
    <location>
        <begin position="20"/>
        <end position="38"/>
    </location>
</feature>
<feature type="binding site" description="axial binding residue" evidence="13">
    <location>
        <position position="450"/>
    </location>
    <ligand>
        <name>heme</name>
        <dbReference type="ChEBI" id="CHEBI:30413"/>
    </ligand>
    <ligandPart>
        <name>Fe</name>
        <dbReference type="ChEBI" id="CHEBI:18248"/>
    </ligandPart>
</feature>
<evidence type="ECO:0000256" key="9">
    <source>
        <dbReference type="ARBA" id="ARBA00023002"/>
    </source>
</evidence>
<dbReference type="SUPFAM" id="SSF48264">
    <property type="entry name" value="Cytochrome P450"/>
    <property type="match status" value="1"/>
</dbReference>
<evidence type="ECO:0000256" key="13">
    <source>
        <dbReference type="PIRSR" id="PIRSR602401-1"/>
    </source>
</evidence>
<comment type="cofactor">
    <cofactor evidence="1 13">
        <name>heme</name>
        <dbReference type="ChEBI" id="CHEBI:30413"/>
    </cofactor>
</comment>
<keyword evidence="6 14" id="KW-0812">Transmembrane</keyword>
<comment type="similarity">
    <text evidence="4">Belongs to the cytochrome P450 family.</text>
</comment>
<dbReference type="PRINTS" id="PR00463">
    <property type="entry name" value="EP450I"/>
</dbReference>
<gene>
    <name evidence="15" type="ORF">NLI96_g7909</name>
</gene>
<evidence type="ECO:0000256" key="1">
    <source>
        <dbReference type="ARBA" id="ARBA00001971"/>
    </source>
</evidence>
<evidence type="ECO:0000256" key="4">
    <source>
        <dbReference type="ARBA" id="ARBA00010617"/>
    </source>
</evidence>
<keyword evidence="8 14" id="KW-1133">Transmembrane helix</keyword>
<evidence type="ECO:0000256" key="12">
    <source>
        <dbReference type="ARBA" id="ARBA00023136"/>
    </source>
</evidence>
<dbReference type="InterPro" id="IPR001128">
    <property type="entry name" value="Cyt_P450"/>
</dbReference>
<dbReference type="CDD" id="cd11065">
    <property type="entry name" value="CYP64-like"/>
    <property type="match status" value="1"/>
</dbReference>
<evidence type="ECO:0000256" key="5">
    <source>
        <dbReference type="ARBA" id="ARBA00022617"/>
    </source>
</evidence>
<evidence type="ECO:0000256" key="11">
    <source>
        <dbReference type="ARBA" id="ARBA00023033"/>
    </source>
</evidence>
<evidence type="ECO:0000256" key="14">
    <source>
        <dbReference type="SAM" id="Phobius"/>
    </source>
</evidence>
<evidence type="ECO:0000256" key="8">
    <source>
        <dbReference type="ARBA" id="ARBA00022989"/>
    </source>
</evidence>
<dbReference type="GO" id="GO:0016020">
    <property type="term" value="C:membrane"/>
    <property type="evidence" value="ECO:0007669"/>
    <property type="project" value="UniProtKB-SubCell"/>
</dbReference>
<reference evidence="15" key="1">
    <citation type="submission" date="2022-07" db="EMBL/GenBank/DDBJ databases">
        <title>Genome Sequence of Physisporinus lineatus.</title>
        <authorList>
            <person name="Buettner E."/>
        </authorList>
    </citation>
    <scope>NUCLEOTIDE SEQUENCE</scope>
    <source>
        <strain evidence="15">VT162</strain>
    </source>
</reference>
<dbReference type="InterPro" id="IPR002401">
    <property type="entry name" value="Cyt_P450_E_grp-I"/>
</dbReference>
<dbReference type="GO" id="GO:0020037">
    <property type="term" value="F:heme binding"/>
    <property type="evidence" value="ECO:0007669"/>
    <property type="project" value="InterPro"/>
</dbReference>
<keyword evidence="10 13" id="KW-0408">Iron</keyword>
<comment type="pathway">
    <text evidence="3">Secondary metabolite biosynthesis.</text>
</comment>
<dbReference type="PANTHER" id="PTHR46300:SF11">
    <property type="entry name" value="OXIDOREDUCTASE, PUTATIVE-RELATED"/>
    <property type="match status" value="1"/>
</dbReference>
<keyword evidence="12 14" id="KW-0472">Membrane</keyword>
<name>A0AAD5YBL3_9APHY</name>
<dbReference type="GO" id="GO:0004497">
    <property type="term" value="F:monooxygenase activity"/>
    <property type="evidence" value="ECO:0007669"/>
    <property type="project" value="UniProtKB-KW"/>
</dbReference>
<dbReference type="EMBL" id="JANAWD010000341">
    <property type="protein sequence ID" value="KAJ3481079.1"/>
    <property type="molecule type" value="Genomic_DNA"/>
</dbReference>
<dbReference type="GO" id="GO:0005506">
    <property type="term" value="F:iron ion binding"/>
    <property type="evidence" value="ECO:0007669"/>
    <property type="project" value="InterPro"/>
</dbReference>
<comment type="subcellular location">
    <subcellularLocation>
        <location evidence="2">Membrane</location>
    </subcellularLocation>
</comment>
<dbReference type="Pfam" id="PF00067">
    <property type="entry name" value="p450"/>
    <property type="match status" value="1"/>
</dbReference>
<keyword evidence="11" id="KW-0503">Monooxygenase</keyword>
<sequence>MSASKIQNADNQASVLSGSMALAVVLGGALLLLLPHIFRKNLVDKDGNPIPPGPLLRYAFLRRYPERALHAWSKKYGPLFSLWMGNQLFVVISDARVARELYVAHGAIFSSRKNYFMKNQVILRGRGITASQYGEKWRQHRRIALRPMTPKAMQAYGHVLDYEARIMIRTLLNETRHVGLPINPTHYVRRYIFNNMLMLAFGTRTDTTADPLIERTLALATEFMGLTDFIEPLQKIPSYERYRGNRLHDNFIKVYGAMILRVKARMDAGEDVPNCLVKTLLDTKEEESLDWEDMCMLAATFTIGGVHSTSSIIHWFLALIPSYPEIQARAHEELDRVIGQERWPTAEDAQSLPYLRAIIKEVQRLHPPFWVPTPHYSTEDFVYNGMYIPKDTVVILDCYTLHHNEERYPDPFTFNPDRYLGDNSSCADSANLPDAMQRDHWTYGAGRRICPGIAPAEQMLWLAISRLLWSFTIRETPGEPISLKEYNGLFGRTPLPYRVELTPRHENLSSIVAGEKEITIKF</sequence>
<dbReference type="GO" id="GO:0016705">
    <property type="term" value="F:oxidoreductase activity, acting on paired donors, with incorporation or reduction of molecular oxygen"/>
    <property type="evidence" value="ECO:0007669"/>
    <property type="project" value="InterPro"/>
</dbReference>
<protein>
    <recommendedName>
        <fullName evidence="17">Cytochrome P450</fullName>
    </recommendedName>
</protein>
<proteinExistence type="inferred from homology"/>